<accession>A0A383W2W3</accession>
<feature type="transmembrane region" description="Helical" evidence="8">
    <location>
        <begin position="523"/>
        <end position="547"/>
    </location>
</feature>
<dbReference type="Gene3D" id="1.10.287.70">
    <property type="match status" value="1"/>
</dbReference>
<evidence type="ECO:0000256" key="6">
    <source>
        <dbReference type="SAM" id="Coils"/>
    </source>
</evidence>
<dbReference type="Pfam" id="PF00520">
    <property type="entry name" value="Ion_trans"/>
    <property type="match status" value="1"/>
</dbReference>
<organism evidence="10 11">
    <name type="scientific">Tetradesmus obliquus</name>
    <name type="common">Green alga</name>
    <name type="synonym">Acutodesmus obliquus</name>
    <dbReference type="NCBI Taxonomy" id="3088"/>
    <lineage>
        <taxon>Eukaryota</taxon>
        <taxon>Viridiplantae</taxon>
        <taxon>Chlorophyta</taxon>
        <taxon>core chlorophytes</taxon>
        <taxon>Chlorophyceae</taxon>
        <taxon>CS clade</taxon>
        <taxon>Sphaeropleales</taxon>
        <taxon>Scenedesmaceae</taxon>
        <taxon>Tetradesmus</taxon>
    </lineage>
</organism>
<dbReference type="STRING" id="3088.A0A383W2W3"/>
<gene>
    <name evidence="10" type="ORF">BQ4739_LOCUS11925</name>
</gene>
<feature type="compositionally biased region" description="Low complexity" evidence="7">
    <location>
        <begin position="813"/>
        <end position="825"/>
    </location>
</feature>
<feature type="region of interest" description="Disordered" evidence="7">
    <location>
        <begin position="736"/>
        <end position="780"/>
    </location>
</feature>
<evidence type="ECO:0000256" key="2">
    <source>
        <dbReference type="ARBA" id="ARBA00022692"/>
    </source>
</evidence>
<evidence type="ECO:0000256" key="4">
    <source>
        <dbReference type="ARBA" id="ARBA00022989"/>
    </source>
</evidence>
<evidence type="ECO:0000256" key="5">
    <source>
        <dbReference type="ARBA" id="ARBA00023136"/>
    </source>
</evidence>
<feature type="transmembrane region" description="Helical" evidence="8">
    <location>
        <begin position="398"/>
        <end position="420"/>
    </location>
</feature>
<proteinExistence type="predicted"/>
<sequence length="935" mass="100435">MADNLEPLLAEAEGYGGGGCDFSIFDEDLLAELRSMEAGAAGQPEHVEDEDVYKMRELIREKPKDVIQYLEEEGVAKLGEFEVQDAVAFKAFGNENMLTTGADHYEVDWESMWREQLSEYSRSAAGIGWTTKITMEAHVVNLRDAAAEGSKGLLHPLLKRYHARGCSAAVFGLPAVQAVINYKWHTWAKKFLLYELACYLAWLAGYTAFTLLFQQEDWTMTFWQLMADRNGFAATVFSLLTLLPMAPFLYMELCTIAAYGFGWVGMWNIMDLVSYVLQIVICVLHVQREFMDEGFFSVMLATQHVLMWTKLHYFAKAFNPTKTTLVDTVSKILEDLKWFLVFLTLTMLGFALAFYSLYRQDREQFVDFANVWHSMASMYSFMLAMFDYNVFYNSTNPTAAMLLFIAFEFVMNVLLLNVLIASMTNSFSKITQDEGLRFLCSKAEIIDELETTLPDWLRSPAWHPPFVHILKFHPDSTYEVSLSNVWSGIGLMENNLLGAQQETRCRVEELEDRVTKLHKKLDVLIKLFISSMSPSSALGMGMGLGAAPGLSREMSAAHAAFTPRAGGMPGGSSMVPPWAAAAAPAAAAGGAGGGLGGVAGAAAGAAASPFAALHTVNEATAAEAAAAAAQQQQHAAGAGAGAAAAAAGGPGLRHALSQLPEALAAVSGPLLGPGLHMGYPHPLQAYPHPFAAYPCAALPYGQHAHPYAAYAGGFPHPHAGAGLAAGPMRYQRSVPAGQFQRQSTRAKSPDAAGARDGTSEDAATAAGLERAGSSSSSAAAAGDSCDVVVGMGSFTQSRSRSRRTSGDGHRGSSDAAASGSSQQRQMARHLTTGHIRTPASPVVPGMQHGWPAAGVMPAPGMQQQQQYFYPPYAMMGGGWYPYPAYGMPGVGPAAVGVGLGLRRGGSGSSRHRAVAGVDAEGRRVRHDVLQRSHSL</sequence>
<keyword evidence="11" id="KW-1185">Reference proteome</keyword>
<dbReference type="PANTHER" id="PTHR10582">
    <property type="entry name" value="TRANSIENT RECEPTOR POTENTIAL ION CHANNEL PROTEIN"/>
    <property type="match status" value="1"/>
</dbReference>
<dbReference type="GO" id="GO:0005886">
    <property type="term" value="C:plasma membrane"/>
    <property type="evidence" value="ECO:0007669"/>
    <property type="project" value="TreeGrafter"/>
</dbReference>
<feature type="coiled-coil region" evidence="6">
    <location>
        <begin position="500"/>
        <end position="527"/>
    </location>
</feature>
<dbReference type="GO" id="GO:0098703">
    <property type="term" value="P:calcium ion import across plasma membrane"/>
    <property type="evidence" value="ECO:0007669"/>
    <property type="project" value="TreeGrafter"/>
</dbReference>
<feature type="domain" description="Ion transport" evidence="9">
    <location>
        <begin position="248"/>
        <end position="434"/>
    </location>
</feature>
<name>A0A383W2W3_TETOB</name>
<feature type="transmembrane region" description="Helical" evidence="8">
    <location>
        <begin position="256"/>
        <end position="283"/>
    </location>
</feature>
<evidence type="ECO:0000256" key="7">
    <source>
        <dbReference type="SAM" id="MobiDB-lite"/>
    </source>
</evidence>
<feature type="region of interest" description="Disordered" evidence="7">
    <location>
        <begin position="793"/>
        <end position="829"/>
    </location>
</feature>
<keyword evidence="4 8" id="KW-1133">Transmembrane helix</keyword>
<reference evidence="10 11" key="1">
    <citation type="submission" date="2016-10" db="EMBL/GenBank/DDBJ databases">
        <authorList>
            <person name="Cai Z."/>
        </authorList>
    </citation>
    <scope>NUCLEOTIDE SEQUENCE [LARGE SCALE GENOMIC DNA]</scope>
</reference>
<evidence type="ECO:0000313" key="11">
    <source>
        <dbReference type="Proteomes" id="UP000256970"/>
    </source>
</evidence>
<dbReference type="InterPro" id="IPR005821">
    <property type="entry name" value="Ion_trans_dom"/>
</dbReference>
<keyword evidence="5 8" id="KW-0472">Membrane</keyword>
<evidence type="ECO:0000256" key="3">
    <source>
        <dbReference type="ARBA" id="ARBA00022737"/>
    </source>
</evidence>
<evidence type="ECO:0000313" key="10">
    <source>
        <dbReference type="EMBL" id="SZX71811.1"/>
    </source>
</evidence>
<dbReference type="EMBL" id="FNXT01001080">
    <property type="protein sequence ID" value="SZX71811.1"/>
    <property type="molecule type" value="Genomic_DNA"/>
</dbReference>
<feature type="compositionally biased region" description="Low complexity" evidence="7">
    <location>
        <begin position="771"/>
        <end position="780"/>
    </location>
</feature>
<protein>
    <recommendedName>
        <fullName evidence="9">Ion transport domain-containing protein</fullName>
    </recommendedName>
</protein>
<keyword evidence="6" id="KW-0175">Coiled coil</keyword>
<evidence type="ECO:0000259" key="9">
    <source>
        <dbReference type="Pfam" id="PF00520"/>
    </source>
</evidence>
<keyword evidence="3" id="KW-0677">Repeat</keyword>
<dbReference type="Proteomes" id="UP000256970">
    <property type="component" value="Unassembled WGS sequence"/>
</dbReference>
<evidence type="ECO:0000256" key="1">
    <source>
        <dbReference type="ARBA" id="ARBA00004141"/>
    </source>
</evidence>
<feature type="transmembrane region" description="Helical" evidence="8">
    <location>
        <begin position="232"/>
        <end position="250"/>
    </location>
</feature>
<feature type="transmembrane region" description="Helical" evidence="8">
    <location>
        <begin position="192"/>
        <end position="212"/>
    </location>
</feature>
<evidence type="ECO:0000256" key="8">
    <source>
        <dbReference type="SAM" id="Phobius"/>
    </source>
</evidence>
<dbReference type="AlphaFoldDB" id="A0A383W2W3"/>
<feature type="transmembrane region" description="Helical" evidence="8">
    <location>
        <begin position="338"/>
        <end position="358"/>
    </location>
</feature>
<dbReference type="InterPro" id="IPR024862">
    <property type="entry name" value="TRPV"/>
</dbReference>
<feature type="transmembrane region" description="Helical" evidence="8">
    <location>
        <begin position="365"/>
        <end position="386"/>
    </location>
</feature>
<keyword evidence="2 8" id="KW-0812">Transmembrane</keyword>
<dbReference type="GO" id="GO:0005216">
    <property type="term" value="F:monoatomic ion channel activity"/>
    <property type="evidence" value="ECO:0007669"/>
    <property type="project" value="InterPro"/>
</dbReference>
<comment type="subcellular location">
    <subcellularLocation>
        <location evidence="1">Membrane</location>
        <topology evidence="1">Multi-pass membrane protein</topology>
    </subcellularLocation>
</comment>
<dbReference type="PANTHER" id="PTHR10582:SF2">
    <property type="entry name" value="INACTIVE"/>
    <property type="match status" value="1"/>
</dbReference>